<evidence type="ECO:0000313" key="9">
    <source>
        <dbReference type="Proteomes" id="UP001163726"/>
    </source>
</evidence>
<gene>
    <name evidence="8" type="ORF">OLW01_03015</name>
</gene>
<dbReference type="InterPro" id="IPR010104">
    <property type="entry name" value="TonB_rcpt_bac"/>
</dbReference>
<proteinExistence type="inferred from homology"/>
<evidence type="ECO:0000313" key="8">
    <source>
        <dbReference type="EMBL" id="WAJ70803.1"/>
    </source>
</evidence>
<keyword evidence="4" id="KW-0798">TonB box</keyword>
<evidence type="ECO:0000256" key="3">
    <source>
        <dbReference type="ARBA" id="ARBA00023237"/>
    </source>
</evidence>
<dbReference type="Gene3D" id="2.170.130.10">
    <property type="entry name" value="TonB-dependent receptor, plug domain"/>
    <property type="match status" value="1"/>
</dbReference>
<evidence type="ECO:0000259" key="6">
    <source>
        <dbReference type="Pfam" id="PF00593"/>
    </source>
</evidence>
<keyword evidence="5" id="KW-0732">Signal</keyword>
<evidence type="ECO:0000256" key="4">
    <source>
        <dbReference type="RuleBase" id="RU003357"/>
    </source>
</evidence>
<feature type="chain" id="PRO_5045189910" evidence="5">
    <location>
        <begin position="30"/>
        <end position="990"/>
    </location>
</feature>
<dbReference type="InterPro" id="IPR037066">
    <property type="entry name" value="Plug_dom_sf"/>
</dbReference>
<comment type="subcellular location">
    <subcellularLocation>
        <location evidence="1 4">Cell outer membrane</location>
    </subcellularLocation>
</comment>
<keyword evidence="9" id="KW-1185">Reference proteome</keyword>
<feature type="domain" description="TonB-dependent receptor plug" evidence="7">
    <location>
        <begin position="57"/>
        <end position="159"/>
    </location>
</feature>
<accession>A0ABY7AML6</accession>
<dbReference type="PANTHER" id="PTHR40980">
    <property type="entry name" value="PLUG DOMAIN-CONTAINING PROTEIN"/>
    <property type="match status" value="1"/>
</dbReference>
<dbReference type="Gene3D" id="2.40.170.20">
    <property type="entry name" value="TonB-dependent receptor, beta-barrel domain"/>
    <property type="match status" value="1"/>
</dbReference>
<dbReference type="InterPro" id="IPR036942">
    <property type="entry name" value="Beta-barrel_TonB_sf"/>
</dbReference>
<dbReference type="InterPro" id="IPR012910">
    <property type="entry name" value="Plug_dom"/>
</dbReference>
<protein>
    <submittedName>
        <fullName evidence="8">TonB-dependent receptor</fullName>
    </submittedName>
</protein>
<dbReference type="EMBL" id="CP109965">
    <property type="protein sequence ID" value="WAJ70803.1"/>
    <property type="molecule type" value="Genomic_DNA"/>
</dbReference>
<dbReference type="Pfam" id="PF00593">
    <property type="entry name" value="TonB_dep_Rec_b-barrel"/>
    <property type="match status" value="1"/>
</dbReference>
<comment type="similarity">
    <text evidence="4">Belongs to the TonB-dependent receptor family.</text>
</comment>
<dbReference type="SUPFAM" id="SSF56935">
    <property type="entry name" value="Porins"/>
    <property type="match status" value="1"/>
</dbReference>
<dbReference type="NCBIfam" id="TIGR01782">
    <property type="entry name" value="TonB-Xanth-Caul"/>
    <property type="match status" value="1"/>
</dbReference>
<keyword evidence="8" id="KW-0675">Receptor</keyword>
<dbReference type="Proteomes" id="UP001163726">
    <property type="component" value="Chromosome"/>
</dbReference>
<evidence type="ECO:0000256" key="5">
    <source>
        <dbReference type="SAM" id="SignalP"/>
    </source>
</evidence>
<keyword evidence="2 4" id="KW-0472">Membrane</keyword>
<name>A0ABY7AML6_9ALTE</name>
<dbReference type="Pfam" id="PF07715">
    <property type="entry name" value="Plug"/>
    <property type="match status" value="1"/>
</dbReference>
<organism evidence="8 9">
    <name type="scientific">Catenovulum adriaticum</name>
    <dbReference type="NCBI Taxonomy" id="2984846"/>
    <lineage>
        <taxon>Bacteria</taxon>
        <taxon>Pseudomonadati</taxon>
        <taxon>Pseudomonadota</taxon>
        <taxon>Gammaproteobacteria</taxon>
        <taxon>Alteromonadales</taxon>
        <taxon>Alteromonadaceae</taxon>
        <taxon>Catenovulum</taxon>
    </lineage>
</organism>
<feature type="domain" description="TonB-dependent receptor-like beta-barrel" evidence="6">
    <location>
        <begin position="438"/>
        <end position="956"/>
    </location>
</feature>
<evidence type="ECO:0000259" key="7">
    <source>
        <dbReference type="Pfam" id="PF07715"/>
    </source>
</evidence>
<evidence type="ECO:0000256" key="1">
    <source>
        <dbReference type="ARBA" id="ARBA00004442"/>
    </source>
</evidence>
<feature type="signal peptide" evidence="5">
    <location>
        <begin position="1"/>
        <end position="29"/>
    </location>
</feature>
<keyword evidence="3" id="KW-0998">Cell outer membrane</keyword>
<reference evidence="8" key="1">
    <citation type="submission" date="2022-10" db="EMBL/GenBank/DDBJ databases">
        <title>Catenovulum adriacola sp. nov. isolated in the Harbour of Susak.</title>
        <authorList>
            <person name="Schoch T."/>
            <person name="Reich S.J."/>
            <person name="Stoeferle S."/>
            <person name="Flaiz M."/>
            <person name="Kazda M."/>
            <person name="Riedel C.U."/>
            <person name="Duerre P."/>
        </authorList>
    </citation>
    <scope>NUCLEOTIDE SEQUENCE</scope>
    <source>
        <strain evidence="8">TS8</strain>
    </source>
</reference>
<sequence>MNTNNFYKKPLATCVSAIIAMSFSNQVMAQDSEKAEVDEVITVKGIRGSLIRSMDLKRDTFGVMDAISAEEMGKFPDTNLAESLQRITGVTISRSNGEGSEITVRGFGPHFNLVTLNGRQMPGTGFTRSFNFENLSSEGVSTLEVMKTARAETPTGGLGATVNIVTPKPLQSPGQKVSVMGKLINDTSNVAGDDFTPEFAALYSNTFMDNTFGVAATVSYHRRDFQQQTANIQGWHANVELPSEPNGEVIDHRPTDSEGNPVAAYTDKDGNAVAGHFFPKDMNYSYSDVQRERINGQVTLQYAPTEDLTITTDFTGTLATTGVETTGWGIWNNFGGNINAYELDENGTAVFADIAGDDGSFTMSRNTTEVDSRSIGLNLDWQLNSDIHVELDMHDSISKIDNGKDKGIKSNGQVILGSDKLEKKIYDYRTGEIPHYEILWNNGTNELAANEIDSNFGQFTHTPGESKVQQVQLDTTWANPEYSALAKIKGGVSYTKQTLSGSNAWSGLLGKPGFNPSFANIFPSSIFTKQDTSGFLDEFAGGGSALSPNYFYTYDFDQVLAIKQAYLTADVVGESDAFMLGISEDAPQDLVEETTSALYLQSEWYFDVMDFPVQINAGMRYEKTDVISPSESRIVEDVVWSTSSEWITNFAGDGEFQRVTNEGGYDVFLPMLDLKVDLTDDVVGRFSVGKSMTRPELGFLLGGESYTGSPKLGTRTGSRGNTNLKPYQSTNIDLSVEYYYEEASYMSLGLFAKKVADWIDTTTVAVTLDGVHDVYQGERYNEAVSQIEANGEQATDSAIHAQLIANGYGNDADAIEADPSSDPLLVWSVTSPENVEKREVYGAEIAIQHMFGESGFGTAFNATIVDGDVTYDPSILDTQTVLPGISDSANFQAFYEKDDLSVKFTYAWRDAYLIGQGQDQGSSEAPPQFAKAFGQWDVSVNYDVDENLTVFFDGVNINNETEQGYGRFEEQFLFARQYGPRYTLGARYSF</sequence>
<dbReference type="PANTHER" id="PTHR40980:SF3">
    <property type="entry name" value="TONB-DEPENDENT RECEPTOR-LIKE BETA-BARREL DOMAIN-CONTAINING PROTEIN"/>
    <property type="match status" value="1"/>
</dbReference>
<dbReference type="RefSeq" id="WP_268075148.1">
    <property type="nucleotide sequence ID" value="NZ_CP109965.1"/>
</dbReference>
<dbReference type="InterPro" id="IPR000531">
    <property type="entry name" value="Beta-barrel_TonB"/>
</dbReference>
<evidence type="ECO:0000256" key="2">
    <source>
        <dbReference type="ARBA" id="ARBA00023136"/>
    </source>
</evidence>